<dbReference type="InterPro" id="IPR051906">
    <property type="entry name" value="TolC-like"/>
</dbReference>
<accession>A0ABV7YXS5</accession>
<organism evidence="7 8">
    <name type="scientific">Lacihabitans lacunae</name>
    <dbReference type="NCBI Taxonomy" id="1028214"/>
    <lineage>
        <taxon>Bacteria</taxon>
        <taxon>Pseudomonadati</taxon>
        <taxon>Bacteroidota</taxon>
        <taxon>Cytophagia</taxon>
        <taxon>Cytophagales</taxon>
        <taxon>Leadbetterellaceae</taxon>
        <taxon>Lacihabitans</taxon>
    </lineage>
</organism>
<feature type="signal peptide" evidence="6">
    <location>
        <begin position="1"/>
        <end position="18"/>
    </location>
</feature>
<comment type="caution">
    <text evidence="7">The sequence shown here is derived from an EMBL/GenBank/DDBJ whole genome shotgun (WGS) entry which is preliminary data.</text>
</comment>
<evidence type="ECO:0000256" key="3">
    <source>
        <dbReference type="ARBA" id="ARBA00022692"/>
    </source>
</evidence>
<protein>
    <submittedName>
        <fullName evidence="7">TolC family protein</fullName>
    </submittedName>
</protein>
<evidence type="ECO:0000313" key="7">
    <source>
        <dbReference type="EMBL" id="MFC3812118.1"/>
    </source>
</evidence>
<keyword evidence="6" id="KW-0732">Signal</keyword>
<dbReference type="RefSeq" id="WP_379838983.1">
    <property type="nucleotide sequence ID" value="NZ_JBHRYQ010000001.1"/>
</dbReference>
<keyword evidence="4" id="KW-0472">Membrane</keyword>
<dbReference type="SUPFAM" id="SSF56954">
    <property type="entry name" value="Outer membrane efflux proteins (OEP)"/>
    <property type="match status" value="1"/>
</dbReference>
<dbReference type="Gene3D" id="1.20.1600.10">
    <property type="entry name" value="Outer membrane efflux proteins (OEP)"/>
    <property type="match status" value="1"/>
</dbReference>
<proteinExistence type="predicted"/>
<name>A0ABV7YXS5_9BACT</name>
<comment type="subcellular location">
    <subcellularLocation>
        <location evidence="1">Cell outer membrane</location>
    </subcellularLocation>
</comment>
<dbReference type="PANTHER" id="PTHR30026:SF20">
    <property type="entry name" value="OUTER MEMBRANE PROTEIN TOLC"/>
    <property type="match status" value="1"/>
</dbReference>
<keyword evidence="3" id="KW-0812">Transmembrane</keyword>
<keyword evidence="2" id="KW-1134">Transmembrane beta strand</keyword>
<evidence type="ECO:0000256" key="5">
    <source>
        <dbReference type="ARBA" id="ARBA00023237"/>
    </source>
</evidence>
<feature type="chain" id="PRO_5046280132" evidence="6">
    <location>
        <begin position="19"/>
        <end position="447"/>
    </location>
</feature>
<dbReference type="PANTHER" id="PTHR30026">
    <property type="entry name" value="OUTER MEMBRANE PROTEIN TOLC"/>
    <property type="match status" value="1"/>
</dbReference>
<dbReference type="EMBL" id="JBHRYQ010000001">
    <property type="protein sequence ID" value="MFC3812118.1"/>
    <property type="molecule type" value="Genomic_DNA"/>
</dbReference>
<evidence type="ECO:0000313" key="8">
    <source>
        <dbReference type="Proteomes" id="UP001595616"/>
    </source>
</evidence>
<reference evidence="8" key="1">
    <citation type="journal article" date="2019" name="Int. J. Syst. Evol. Microbiol.">
        <title>The Global Catalogue of Microorganisms (GCM) 10K type strain sequencing project: providing services to taxonomists for standard genome sequencing and annotation.</title>
        <authorList>
            <consortium name="The Broad Institute Genomics Platform"/>
            <consortium name="The Broad Institute Genome Sequencing Center for Infectious Disease"/>
            <person name="Wu L."/>
            <person name="Ma J."/>
        </authorList>
    </citation>
    <scope>NUCLEOTIDE SEQUENCE [LARGE SCALE GENOMIC DNA]</scope>
    <source>
        <strain evidence="8">CECT 7956</strain>
    </source>
</reference>
<keyword evidence="8" id="KW-1185">Reference proteome</keyword>
<evidence type="ECO:0000256" key="6">
    <source>
        <dbReference type="SAM" id="SignalP"/>
    </source>
</evidence>
<evidence type="ECO:0000256" key="4">
    <source>
        <dbReference type="ARBA" id="ARBA00023136"/>
    </source>
</evidence>
<gene>
    <name evidence="7" type="ORF">ACFOOI_15765</name>
</gene>
<sequence>MKKALICLFFLSSFGSFAQSQILEEYIAEGISSSLALKQQNLQYEKTVKDIDIAKSNLFPKITLAPTYSLAAGGRRLEFPIGDLLNPVYNTLNKLTQSNSFPNVENVNQLLAPNNFHDTKVSFQYPIFNPDIKNNIALQKEMLGSENAKKMATEFELKYNIELAYIQYLQATEAIKVYENARVLLQDLVVLNQKLVNNKVALKDVLLSSEYEVDKINEQLLSAQKNARVAKAYFNFLLNQDFERDIKIDSVFIKESPIVPSLSVLNQSAFDKRPEFEQLESGLRINNRLLTLQEKNAKSPSVYLGGNTGFQGFGYSFSNQAYLVAQVGLQWDIFHGNEKKHKIQQTKISKSILDTKIEEAKNQVSFQVNQNYEEVKNAMDGYLITQKGSIKTEKILEIVNSRYKNGQALFIEVTKAQSDDITAKLSTNISKYNMWLKWAGLKKVSGI</sequence>
<keyword evidence="5" id="KW-0998">Cell outer membrane</keyword>
<evidence type="ECO:0000256" key="2">
    <source>
        <dbReference type="ARBA" id="ARBA00022452"/>
    </source>
</evidence>
<evidence type="ECO:0000256" key="1">
    <source>
        <dbReference type="ARBA" id="ARBA00004442"/>
    </source>
</evidence>
<dbReference type="Proteomes" id="UP001595616">
    <property type="component" value="Unassembled WGS sequence"/>
</dbReference>